<dbReference type="Proteomes" id="UP000236910">
    <property type="component" value="Unassembled WGS sequence"/>
</dbReference>
<evidence type="ECO:0000256" key="2">
    <source>
        <dbReference type="ARBA" id="ARBA00023125"/>
    </source>
</evidence>
<evidence type="ECO:0000259" key="4">
    <source>
        <dbReference type="Pfam" id="PF13377"/>
    </source>
</evidence>
<dbReference type="GO" id="GO:0003700">
    <property type="term" value="F:DNA-binding transcription factor activity"/>
    <property type="evidence" value="ECO:0007669"/>
    <property type="project" value="TreeGrafter"/>
</dbReference>
<evidence type="ECO:0000256" key="3">
    <source>
        <dbReference type="ARBA" id="ARBA00023163"/>
    </source>
</evidence>
<dbReference type="AlphaFoldDB" id="A0A2J6X931"/>
<dbReference type="SUPFAM" id="SSF53822">
    <property type="entry name" value="Periplasmic binding protein-like I"/>
    <property type="match status" value="1"/>
</dbReference>
<dbReference type="Gene3D" id="3.40.50.2300">
    <property type="match status" value="2"/>
</dbReference>
<dbReference type="InterPro" id="IPR046335">
    <property type="entry name" value="LacI/GalR-like_sensor"/>
</dbReference>
<gene>
    <name evidence="5" type="ORF">C0175_01185</name>
</gene>
<dbReference type="PANTHER" id="PTHR30146:SF154">
    <property type="entry name" value="TRANSCRIPTION REGULATOR, MEMBER OF GALR FAMILY"/>
    <property type="match status" value="1"/>
</dbReference>
<feature type="domain" description="Transcriptional regulator LacI/GalR-like sensor" evidence="4">
    <location>
        <begin position="1"/>
        <end position="51"/>
    </location>
</feature>
<comment type="caution">
    <text evidence="5">The sequence shown here is derived from an EMBL/GenBank/DDBJ whole genome shotgun (WGS) entry which is preliminary data.</text>
</comment>
<reference evidence="5 6" key="1">
    <citation type="submission" date="2018-01" db="EMBL/GenBank/DDBJ databases">
        <title>Metagenomic assembled genomes from two thermal pools in the Uzon Caldera, Kamchatka, Russia.</title>
        <authorList>
            <person name="Wilkins L."/>
            <person name="Ettinger C."/>
        </authorList>
    </citation>
    <scope>NUCLEOTIDE SEQUENCE [LARGE SCALE GENOMIC DNA]</scope>
    <source>
        <strain evidence="5">ARK-10</strain>
    </source>
</reference>
<name>A0A2J6X931_9BACT</name>
<dbReference type="EMBL" id="PNIX01000069">
    <property type="protein sequence ID" value="PMP83770.1"/>
    <property type="molecule type" value="Genomic_DNA"/>
</dbReference>
<evidence type="ECO:0000313" key="5">
    <source>
        <dbReference type="EMBL" id="PMP83770.1"/>
    </source>
</evidence>
<organism evidence="5 6">
    <name type="scientific">Caldisericum exile</name>
    <dbReference type="NCBI Taxonomy" id="693075"/>
    <lineage>
        <taxon>Bacteria</taxon>
        <taxon>Pseudomonadati</taxon>
        <taxon>Caldisericota/Cryosericota group</taxon>
        <taxon>Caldisericota</taxon>
        <taxon>Caldisericia</taxon>
        <taxon>Caldisericales</taxon>
        <taxon>Caldisericaceae</taxon>
        <taxon>Caldisericum</taxon>
    </lineage>
</organism>
<dbReference type="PANTHER" id="PTHR30146">
    <property type="entry name" value="LACI-RELATED TRANSCRIPTIONAL REPRESSOR"/>
    <property type="match status" value="1"/>
</dbReference>
<protein>
    <submittedName>
        <fullName evidence="5">LacI family transcriptional regulator</fullName>
    </submittedName>
</protein>
<evidence type="ECO:0000256" key="1">
    <source>
        <dbReference type="ARBA" id="ARBA00023015"/>
    </source>
</evidence>
<keyword evidence="3" id="KW-0804">Transcription</keyword>
<feature type="non-terminal residue" evidence="5">
    <location>
        <position position="1"/>
    </location>
</feature>
<keyword evidence="1" id="KW-0805">Transcription regulation</keyword>
<proteinExistence type="predicted"/>
<dbReference type="GO" id="GO:0000976">
    <property type="term" value="F:transcription cis-regulatory region binding"/>
    <property type="evidence" value="ECO:0007669"/>
    <property type="project" value="TreeGrafter"/>
</dbReference>
<evidence type="ECO:0000313" key="6">
    <source>
        <dbReference type="Proteomes" id="UP000236910"/>
    </source>
</evidence>
<dbReference type="Pfam" id="PF13377">
    <property type="entry name" value="Peripla_BP_3"/>
    <property type="match status" value="1"/>
</dbReference>
<sequence length="67" mass="7797">LKENKIKIPQEVKVIGYDDIPFSALITPSLTTMRIQKQEMGKESFEMLFEKKVKILDTILIQRESSK</sequence>
<keyword evidence="2" id="KW-0238">DNA-binding</keyword>
<accession>A0A2J6X931</accession>
<dbReference type="InterPro" id="IPR028082">
    <property type="entry name" value="Peripla_BP_I"/>
</dbReference>